<organism evidence="2">
    <name type="scientific">marine sediment metagenome</name>
    <dbReference type="NCBI Taxonomy" id="412755"/>
    <lineage>
        <taxon>unclassified sequences</taxon>
        <taxon>metagenomes</taxon>
        <taxon>ecological metagenomes</taxon>
    </lineage>
</organism>
<dbReference type="AlphaFoldDB" id="X0WH25"/>
<gene>
    <name evidence="2" type="ORF">S01H1_62767</name>
</gene>
<evidence type="ECO:0000256" key="1">
    <source>
        <dbReference type="SAM" id="MobiDB-lite"/>
    </source>
</evidence>
<name>X0WH25_9ZZZZ</name>
<sequence length="58" mass="6877">MKDLNELSKNEHKISELKKDANGNDIRVVDGKEIKQIKEKTQADIDLNRRINLWRMRS</sequence>
<comment type="caution">
    <text evidence="2">The sequence shown here is derived from an EMBL/GenBank/DDBJ whole genome shotgun (WGS) entry which is preliminary data.</text>
</comment>
<feature type="region of interest" description="Disordered" evidence="1">
    <location>
        <begin position="1"/>
        <end position="22"/>
    </location>
</feature>
<protein>
    <submittedName>
        <fullName evidence="2">Uncharacterized protein</fullName>
    </submittedName>
</protein>
<accession>X0WH25</accession>
<proteinExistence type="predicted"/>
<evidence type="ECO:0000313" key="2">
    <source>
        <dbReference type="EMBL" id="GAG30269.1"/>
    </source>
</evidence>
<reference evidence="2" key="1">
    <citation type="journal article" date="2014" name="Front. Microbiol.">
        <title>High frequency of phylogenetically diverse reductive dehalogenase-homologous genes in deep subseafloor sedimentary metagenomes.</title>
        <authorList>
            <person name="Kawai M."/>
            <person name="Futagami T."/>
            <person name="Toyoda A."/>
            <person name="Takaki Y."/>
            <person name="Nishi S."/>
            <person name="Hori S."/>
            <person name="Arai W."/>
            <person name="Tsubouchi T."/>
            <person name="Morono Y."/>
            <person name="Uchiyama I."/>
            <person name="Ito T."/>
            <person name="Fujiyama A."/>
            <person name="Inagaki F."/>
            <person name="Takami H."/>
        </authorList>
    </citation>
    <scope>NUCLEOTIDE SEQUENCE</scope>
    <source>
        <strain evidence="2">Expedition CK06-06</strain>
    </source>
</reference>
<dbReference type="EMBL" id="BARS01041251">
    <property type="protein sequence ID" value="GAG30269.1"/>
    <property type="molecule type" value="Genomic_DNA"/>
</dbReference>